<dbReference type="Gene3D" id="1.20.1600.10">
    <property type="entry name" value="Outer membrane efflux proteins (OEP)"/>
    <property type="match status" value="1"/>
</dbReference>
<dbReference type="PANTHER" id="PTHR30203">
    <property type="entry name" value="OUTER MEMBRANE CATION EFFLUX PROTEIN"/>
    <property type="match status" value="1"/>
</dbReference>
<evidence type="ECO:0000313" key="1">
    <source>
        <dbReference type="EMBL" id="AAP77220.1"/>
    </source>
</evidence>
<keyword evidence="2" id="KW-1185">Reference proteome</keyword>
<dbReference type="KEGG" id="hhe:HH_0623"/>
<sequence length="434" mass="49776">MKYLCAFLLCISVMWGDSEFVDFNKLEEEFHIHIPQNKQEMDIDEFIERVEKNSINLAKSRAMARSLFYEGKAMRAWNAGYIDAQVNRAKSPAGGTELENTILLMLTPRLPWVTYTLAQSYQNKILRQEKSYELTKRLALIAAKRLYLDYLVLKEQHQIYTNRYENAKNQLRMSQVQYEAGRISKSQYLFFKSDFLATKVALKTSHTEMLNTLNALKVILGITTENSDIDINGLVFKYLHFDRANLEKTLSKNLYLEIVSLDIKDYQYSANIASQSRFDNIEIGGGIKKAESSDGVTFQLKIPIPLTTKYDNQKAMYLALQSGSIRENEILKDSLLVNAKSYLEQLAYKKEVIALAKDNENNRAQLSEIARIGYEAGKTSAFEYLSVKNEHLNAMIATTQAKRDYVQTLSMLEETLSSVLNLNTLKKPLMEEQS</sequence>
<dbReference type="SUPFAM" id="SSF56954">
    <property type="entry name" value="Outer membrane efflux proteins (OEP)"/>
    <property type="match status" value="1"/>
</dbReference>
<name>Q7VII2_HELHP</name>
<dbReference type="HOGENOM" id="CLU_620761_0_0_7"/>
<dbReference type="Proteomes" id="UP000002495">
    <property type="component" value="Chromosome"/>
</dbReference>
<accession>Q7VII2</accession>
<reference evidence="1 2" key="1">
    <citation type="journal article" date="2003" name="Proc. Natl. Acad. Sci. U.S.A.">
        <title>The complete genome sequence of the carcinogenic bacterium Helicobacter hepaticus.</title>
        <authorList>
            <person name="Suerbaum S."/>
            <person name="Josenhans C."/>
            <person name="Sterzenbach T."/>
            <person name="Drescher B."/>
            <person name="Brandt P."/>
            <person name="Bell M."/>
            <person name="Droege M."/>
            <person name="Fartmann B."/>
            <person name="Fischer H.-P."/>
            <person name="Ge Z."/>
            <person name="Hoerster A."/>
            <person name="Holland R."/>
            <person name="Klein K."/>
            <person name="Koenig J."/>
            <person name="Macko L."/>
            <person name="Mendz G.L."/>
            <person name="Nyakatura G."/>
            <person name="Schauer D.B."/>
            <person name="Shen Z."/>
            <person name="Weber J."/>
            <person name="Frosch M."/>
            <person name="Fox J.G."/>
        </authorList>
    </citation>
    <scope>NUCLEOTIDE SEQUENCE [LARGE SCALE GENOMIC DNA]</scope>
    <source>
        <strain evidence="2">ATCC 51449 / 3B1</strain>
    </source>
</reference>
<dbReference type="RefSeq" id="WP_011115465.1">
    <property type="nucleotide sequence ID" value="NC_004917.1"/>
</dbReference>
<dbReference type="EMBL" id="AE017125">
    <property type="protein sequence ID" value="AAP77220.1"/>
    <property type="molecule type" value="Genomic_DNA"/>
</dbReference>
<dbReference type="STRING" id="235279.HH_0623"/>
<organism evidence="1 2">
    <name type="scientific">Helicobacter hepaticus (strain ATCC 51449 / 3B1)</name>
    <dbReference type="NCBI Taxonomy" id="235279"/>
    <lineage>
        <taxon>Bacteria</taxon>
        <taxon>Pseudomonadati</taxon>
        <taxon>Campylobacterota</taxon>
        <taxon>Epsilonproteobacteria</taxon>
        <taxon>Campylobacterales</taxon>
        <taxon>Helicobacteraceae</taxon>
        <taxon>Helicobacter</taxon>
    </lineage>
</organism>
<dbReference type="GO" id="GO:0015562">
    <property type="term" value="F:efflux transmembrane transporter activity"/>
    <property type="evidence" value="ECO:0007669"/>
    <property type="project" value="InterPro"/>
</dbReference>
<dbReference type="InterPro" id="IPR010131">
    <property type="entry name" value="MdtP/NodT-like"/>
</dbReference>
<protein>
    <recommendedName>
        <fullName evidence="3">Nickel cobalt outer membrane efflux protein</fullName>
    </recommendedName>
</protein>
<dbReference type="eggNOG" id="COG1538">
    <property type="taxonomic scope" value="Bacteria"/>
</dbReference>
<evidence type="ECO:0008006" key="3">
    <source>
        <dbReference type="Google" id="ProtNLM"/>
    </source>
</evidence>
<dbReference type="AlphaFoldDB" id="Q7VII2"/>
<proteinExistence type="predicted"/>
<evidence type="ECO:0000313" key="2">
    <source>
        <dbReference type="Proteomes" id="UP000002495"/>
    </source>
</evidence>
<dbReference type="OrthoDB" id="5327664at2"/>
<gene>
    <name evidence="1" type="ordered locus">HH_0623</name>
</gene>